<dbReference type="RefSeq" id="XP_046047133.1">
    <property type="nucleotide sequence ID" value="XM_046184668.1"/>
</dbReference>
<sequence>MFDRVRENLPLLRNFTFKHSAWGVYFEDFLGKPNKDALSGRYYTFDEGYWGAIWYKPVNERQSSFRFGTSYFTDDDMPGSPVGLYTRTEPADRQALERLVEETRKRREGR</sequence>
<protein>
    <submittedName>
        <fullName evidence="1">Uncharacterized protein</fullName>
    </submittedName>
</protein>
<reference evidence="1" key="1">
    <citation type="journal article" date="2021" name="Nat. Commun.">
        <title>Genetic determinants of endophytism in the Arabidopsis root mycobiome.</title>
        <authorList>
            <person name="Mesny F."/>
            <person name="Miyauchi S."/>
            <person name="Thiergart T."/>
            <person name="Pickel B."/>
            <person name="Atanasova L."/>
            <person name="Karlsson M."/>
            <person name="Huettel B."/>
            <person name="Barry K.W."/>
            <person name="Haridas S."/>
            <person name="Chen C."/>
            <person name="Bauer D."/>
            <person name="Andreopoulos W."/>
            <person name="Pangilinan J."/>
            <person name="LaButti K."/>
            <person name="Riley R."/>
            <person name="Lipzen A."/>
            <person name="Clum A."/>
            <person name="Drula E."/>
            <person name="Henrissat B."/>
            <person name="Kohler A."/>
            <person name="Grigoriev I.V."/>
            <person name="Martin F.M."/>
            <person name="Hacquard S."/>
        </authorList>
    </citation>
    <scope>NUCLEOTIDE SEQUENCE</scope>
    <source>
        <strain evidence="1">MPI-CAGE-AT-0023</strain>
    </source>
</reference>
<evidence type="ECO:0000313" key="2">
    <source>
        <dbReference type="Proteomes" id="UP000720189"/>
    </source>
</evidence>
<comment type="caution">
    <text evidence="1">The sequence shown here is derived from an EMBL/GenBank/DDBJ whole genome shotgun (WGS) entry which is preliminary data.</text>
</comment>
<gene>
    <name evidence="1" type="ORF">BKA55DRAFT_100712</name>
</gene>
<keyword evidence="2" id="KW-1185">Reference proteome</keyword>
<dbReference type="Proteomes" id="UP000720189">
    <property type="component" value="Unassembled WGS sequence"/>
</dbReference>
<dbReference type="OrthoDB" id="3140657at2759"/>
<dbReference type="GeneID" id="70214622"/>
<dbReference type="EMBL" id="JAGMUX010000012">
    <property type="protein sequence ID" value="KAH7243640.1"/>
    <property type="molecule type" value="Genomic_DNA"/>
</dbReference>
<name>A0A9P9GQH5_FUSRE</name>
<evidence type="ECO:0000313" key="1">
    <source>
        <dbReference type="EMBL" id="KAH7243640.1"/>
    </source>
</evidence>
<dbReference type="AlphaFoldDB" id="A0A9P9GQH5"/>
<proteinExistence type="predicted"/>
<organism evidence="1 2">
    <name type="scientific">Fusarium redolens</name>
    <dbReference type="NCBI Taxonomy" id="48865"/>
    <lineage>
        <taxon>Eukaryota</taxon>
        <taxon>Fungi</taxon>
        <taxon>Dikarya</taxon>
        <taxon>Ascomycota</taxon>
        <taxon>Pezizomycotina</taxon>
        <taxon>Sordariomycetes</taxon>
        <taxon>Hypocreomycetidae</taxon>
        <taxon>Hypocreales</taxon>
        <taxon>Nectriaceae</taxon>
        <taxon>Fusarium</taxon>
        <taxon>Fusarium redolens species complex</taxon>
    </lineage>
</organism>
<accession>A0A9P9GQH5</accession>